<evidence type="ECO:0000259" key="3">
    <source>
        <dbReference type="PROSITE" id="PS50801"/>
    </source>
</evidence>
<gene>
    <name evidence="4" type="ORF">HA039_02020</name>
</gene>
<organism evidence="4 5">
    <name type="scientific">Streptomyces liangshanensis</name>
    <dbReference type="NCBI Taxonomy" id="2717324"/>
    <lineage>
        <taxon>Bacteria</taxon>
        <taxon>Bacillati</taxon>
        <taxon>Actinomycetota</taxon>
        <taxon>Actinomycetes</taxon>
        <taxon>Kitasatosporales</taxon>
        <taxon>Streptomycetaceae</taxon>
        <taxon>Streptomyces</taxon>
    </lineage>
</organism>
<feature type="domain" description="STAS" evidence="3">
    <location>
        <begin position="21"/>
        <end position="119"/>
    </location>
</feature>
<dbReference type="NCBIfam" id="TIGR00377">
    <property type="entry name" value="ant_ant_sig"/>
    <property type="match status" value="1"/>
</dbReference>
<dbReference type="Pfam" id="PF01740">
    <property type="entry name" value="STAS"/>
    <property type="match status" value="1"/>
</dbReference>
<dbReference type="PANTHER" id="PTHR33495">
    <property type="entry name" value="ANTI-SIGMA FACTOR ANTAGONIST TM_1081-RELATED-RELATED"/>
    <property type="match status" value="1"/>
</dbReference>
<dbReference type="Gene3D" id="3.30.750.24">
    <property type="entry name" value="STAS domain"/>
    <property type="match status" value="1"/>
</dbReference>
<reference evidence="4 5" key="1">
    <citation type="submission" date="2020-03" db="EMBL/GenBank/DDBJ databases">
        <title>A novel species.</title>
        <authorList>
            <person name="Gao J."/>
        </authorList>
    </citation>
    <scope>NUCLEOTIDE SEQUENCE [LARGE SCALE GENOMIC DNA]</scope>
    <source>
        <strain evidence="4 5">QMT-12</strain>
    </source>
</reference>
<dbReference type="GO" id="GO:0043856">
    <property type="term" value="F:anti-sigma factor antagonist activity"/>
    <property type="evidence" value="ECO:0007669"/>
    <property type="project" value="InterPro"/>
</dbReference>
<dbReference type="InterPro" id="IPR003658">
    <property type="entry name" value="Anti-sigma_ant"/>
</dbReference>
<proteinExistence type="inferred from homology"/>
<sequence>MNAPPPFTVSRAVTRAGDAHVALAGELDHTTAPQVREAVAACMAERPKSLRLELSGVEFCDCSGLGVLLETRLCVLLAGADLVVAGIGTQLARLISLIGAGDILAEGYVRADSILARSE</sequence>
<dbReference type="SUPFAM" id="SSF52091">
    <property type="entry name" value="SpoIIaa-like"/>
    <property type="match status" value="1"/>
</dbReference>
<comment type="similarity">
    <text evidence="1 2">Belongs to the anti-sigma-factor antagonist family.</text>
</comment>
<dbReference type="CDD" id="cd07043">
    <property type="entry name" value="STAS_anti-anti-sigma_factors"/>
    <property type="match status" value="1"/>
</dbReference>
<dbReference type="Proteomes" id="UP000501179">
    <property type="component" value="Chromosome"/>
</dbReference>
<protein>
    <recommendedName>
        <fullName evidence="2">Anti-sigma factor antagonist</fullName>
    </recommendedName>
</protein>
<accession>A0A6G9GT33</accession>
<dbReference type="AlphaFoldDB" id="A0A6G9GT33"/>
<dbReference type="EMBL" id="CP050177">
    <property type="protein sequence ID" value="QIQ01236.1"/>
    <property type="molecule type" value="Genomic_DNA"/>
</dbReference>
<evidence type="ECO:0000256" key="2">
    <source>
        <dbReference type="RuleBase" id="RU003749"/>
    </source>
</evidence>
<dbReference type="RefSeq" id="WP_167022844.1">
    <property type="nucleotide sequence ID" value="NZ_CP050177.1"/>
</dbReference>
<name>A0A6G9GT33_9ACTN</name>
<dbReference type="InterPro" id="IPR036513">
    <property type="entry name" value="STAS_dom_sf"/>
</dbReference>
<dbReference type="InterPro" id="IPR002645">
    <property type="entry name" value="STAS_dom"/>
</dbReference>
<keyword evidence="5" id="KW-1185">Reference proteome</keyword>
<evidence type="ECO:0000313" key="4">
    <source>
        <dbReference type="EMBL" id="QIQ01236.1"/>
    </source>
</evidence>
<dbReference type="PANTHER" id="PTHR33495:SF2">
    <property type="entry name" value="ANTI-SIGMA FACTOR ANTAGONIST TM_1081-RELATED"/>
    <property type="match status" value="1"/>
</dbReference>
<evidence type="ECO:0000313" key="5">
    <source>
        <dbReference type="Proteomes" id="UP000501179"/>
    </source>
</evidence>
<evidence type="ECO:0000256" key="1">
    <source>
        <dbReference type="ARBA" id="ARBA00009013"/>
    </source>
</evidence>
<dbReference type="KEGG" id="slia:HA039_02020"/>
<dbReference type="PROSITE" id="PS50801">
    <property type="entry name" value="STAS"/>
    <property type="match status" value="1"/>
</dbReference>